<feature type="region of interest" description="Disordered" evidence="1">
    <location>
        <begin position="1"/>
        <end position="126"/>
    </location>
</feature>
<accession>A0A0C9ZYY7</accession>
<feature type="compositionally biased region" description="Basic and acidic residues" evidence="1">
    <location>
        <begin position="82"/>
        <end position="95"/>
    </location>
</feature>
<sequence>MSGCSAQPMSAIPAPPRSSLLQPPRMTRTSAQNPGSIIPRSPTTLPPSQIPVARRVSSMQPLAPPPRLGRALHVGPHASRTPSREPMQREWRVDTVESTTPTPLTRSRMQDATPSRSTAPTNGHARSERLGHGAQVHIVPLALPGNAIYAGHHGGVRGHGQDFSLMTERSPFDPPPPYCSLHHGCVYVVTANGMQ</sequence>
<feature type="compositionally biased region" description="Polar residues" evidence="1">
    <location>
        <begin position="27"/>
        <end position="43"/>
    </location>
</feature>
<evidence type="ECO:0000313" key="3">
    <source>
        <dbReference type="Proteomes" id="UP000054485"/>
    </source>
</evidence>
<dbReference type="InParanoid" id="A0A0C9ZYY7"/>
<dbReference type="HOGENOM" id="CLU_1397166_0_0_1"/>
<keyword evidence="3" id="KW-1185">Reference proteome</keyword>
<evidence type="ECO:0000313" key="2">
    <source>
        <dbReference type="EMBL" id="KIK34706.1"/>
    </source>
</evidence>
<reference evidence="3" key="2">
    <citation type="submission" date="2015-01" db="EMBL/GenBank/DDBJ databases">
        <title>Evolutionary Origins and Diversification of the Mycorrhizal Mutualists.</title>
        <authorList>
            <consortium name="DOE Joint Genome Institute"/>
            <consortium name="Mycorrhizal Genomics Consortium"/>
            <person name="Kohler A."/>
            <person name="Kuo A."/>
            <person name="Nagy L.G."/>
            <person name="Floudas D."/>
            <person name="Copeland A."/>
            <person name="Barry K.W."/>
            <person name="Cichocki N."/>
            <person name="Veneault-Fourrey C."/>
            <person name="LaButti K."/>
            <person name="Lindquist E.A."/>
            <person name="Lipzen A."/>
            <person name="Lundell T."/>
            <person name="Morin E."/>
            <person name="Murat C."/>
            <person name="Riley R."/>
            <person name="Ohm R."/>
            <person name="Sun H."/>
            <person name="Tunlid A."/>
            <person name="Henrissat B."/>
            <person name="Grigoriev I.V."/>
            <person name="Hibbett D.S."/>
            <person name="Martin F."/>
        </authorList>
    </citation>
    <scope>NUCLEOTIDE SEQUENCE [LARGE SCALE GENOMIC DNA]</scope>
    <source>
        <strain evidence="3">UH-Slu-Lm8-n1</strain>
    </source>
</reference>
<evidence type="ECO:0000256" key="1">
    <source>
        <dbReference type="SAM" id="MobiDB-lite"/>
    </source>
</evidence>
<dbReference type="Proteomes" id="UP000054485">
    <property type="component" value="Unassembled WGS sequence"/>
</dbReference>
<name>A0A0C9ZYY7_9AGAM</name>
<feature type="compositionally biased region" description="Polar residues" evidence="1">
    <location>
        <begin position="96"/>
        <end position="121"/>
    </location>
</feature>
<reference evidence="2 3" key="1">
    <citation type="submission" date="2014-04" db="EMBL/GenBank/DDBJ databases">
        <authorList>
            <consortium name="DOE Joint Genome Institute"/>
            <person name="Kuo A."/>
            <person name="Ruytinx J."/>
            <person name="Rineau F."/>
            <person name="Colpaert J."/>
            <person name="Kohler A."/>
            <person name="Nagy L.G."/>
            <person name="Floudas D."/>
            <person name="Copeland A."/>
            <person name="Barry K.W."/>
            <person name="Cichocki N."/>
            <person name="Veneault-Fourrey C."/>
            <person name="LaButti K."/>
            <person name="Lindquist E.A."/>
            <person name="Lipzen A."/>
            <person name="Lundell T."/>
            <person name="Morin E."/>
            <person name="Murat C."/>
            <person name="Sun H."/>
            <person name="Tunlid A."/>
            <person name="Henrissat B."/>
            <person name="Grigoriev I.V."/>
            <person name="Hibbett D.S."/>
            <person name="Martin F."/>
            <person name="Nordberg H.P."/>
            <person name="Cantor M.N."/>
            <person name="Hua S.X."/>
        </authorList>
    </citation>
    <scope>NUCLEOTIDE SEQUENCE [LARGE SCALE GENOMIC DNA]</scope>
    <source>
        <strain evidence="2 3">UH-Slu-Lm8-n1</strain>
    </source>
</reference>
<protein>
    <submittedName>
        <fullName evidence="2">Uncharacterized protein</fullName>
    </submittedName>
</protein>
<dbReference type="EMBL" id="KN835715">
    <property type="protein sequence ID" value="KIK34706.1"/>
    <property type="molecule type" value="Genomic_DNA"/>
</dbReference>
<proteinExistence type="predicted"/>
<dbReference type="AlphaFoldDB" id="A0A0C9ZYY7"/>
<gene>
    <name evidence="2" type="ORF">CY34DRAFT_621785</name>
</gene>
<organism evidence="2 3">
    <name type="scientific">Suillus luteus UH-Slu-Lm8-n1</name>
    <dbReference type="NCBI Taxonomy" id="930992"/>
    <lineage>
        <taxon>Eukaryota</taxon>
        <taxon>Fungi</taxon>
        <taxon>Dikarya</taxon>
        <taxon>Basidiomycota</taxon>
        <taxon>Agaricomycotina</taxon>
        <taxon>Agaricomycetes</taxon>
        <taxon>Agaricomycetidae</taxon>
        <taxon>Boletales</taxon>
        <taxon>Suillineae</taxon>
        <taxon>Suillaceae</taxon>
        <taxon>Suillus</taxon>
    </lineage>
</organism>